<keyword evidence="9" id="KW-1185">Reference proteome</keyword>
<proteinExistence type="predicted"/>
<feature type="transmembrane region" description="Helical" evidence="6">
    <location>
        <begin position="75"/>
        <end position="92"/>
    </location>
</feature>
<name>A0ABT4QHF4_9BACL</name>
<comment type="subcellular location">
    <subcellularLocation>
        <location evidence="1">Cell membrane</location>
        <topology evidence="1">Multi-pass membrane protein</topology>
    </subcellularLocation>
</comment>
<feature type="transmembrane region" description="Helical" evidence="6">
    <location>
        <begin position="166"/>
        <end position="185"/>
    </location>
</feature>
<evidence type="ECO:0000256" key="4">
    <source>
        <dbReference type="ARBA" id="ARBA00022989"/>
    </source>
</evidence>
<dbReference type="InterPro" id="IPR011701">
    <property type="entry name" value="MFS"/>
</dbReference>
<dbReference type="CDD" id="cd17339">
    <property type="entry name" value="MFS_NIMT_CynX_like"/>
    <property type="match status" value="1"/>
</dbReference>
<evidence type="ECO:0000313" key="8">
    <source>
        <dbReference type="EMBL" id="MCZ8516287.1"/>
    </source>
</evidence>
<evidence type="ECO:0000256" key="5">
    <source>
        <dbReference type="ARBA" id="ARBA00023136"/>
    </source>
</evidence>
<keyword evidence="4 6" id="KW-1133">Transmembrane helix</keyword>
<dbReference type="InterPro" id="IPR020846">
    <property type="entry name" value="MFS_dom"/>
</dbReference>
<sequence length="397" mass="41968">MKTRWSGTLVVALFLAALNLRPVISSISPLLETIRSELGMSAFTASLLTSIPVLCMGIFSPIAAKLGIRHGIERILAIALVFVGAGTVVRWFTPSYTFLLATALLAGIGIAAAGPLLSGFIKRHFPGHVASMIGVYSVAMVTGAALSAGLSVPLQNALNGSWRSALGLWAILAVVALPAWWLFVLRRSEPNQAQTPVLQNAGRLPWGNSRAWLLTVFFGMMAIMFYSITAWFAPAVANMGYSKVYAGSMLTLFTLVQIPVTILIPMLIHRFQNRLPWLIGCALLELAGLLLVTMSGAPWLAAILLGIGAGGLFPLALMLPIDETSNAQDASAWSAMTQSVGYVIGALGPILVGWIHDVTESFVSAFIGLAVVCAAMILVQLAIGSKKAPDKKAVASS</sequence>
<feature type="transmembrane region" description="Helical" evidence="6">
    <location>
        <begin position="275"/>
        <end position="293"/>
    </location>
</feature>
<feature type="transmembrane region" description="Helical" evidence="6">
    <location>
        <begin position="211"/>
        <end position="233"/>
    </location>
</feature>
<reference evidence="8 9" key="1">
    <citation type="submission" date="2022-12" db="EMBL/GenBank/DDBJ databases">
        <title>Draft genome sequence of Paenibacillus sp. dW9.</title>
        <authorList>
            <person name="Choi E.-W."/>
            <person name="Kim D.-U."/>
        </authorList>
    </citation>
    <scope>NUCLEOTIDE SEQUENCE [LARGE SCALE GENOMIC DNA]</scope>
    <source>
        <strain evidence="9">dW9</strain>
    </source>
</reference>
<feature type="transmembrane region" description="Helical" evidence="6">
    <location>
        <begin position="245"/>
        <end position="268"/>
    </location>
</feature>
<comment type="caution">
    <text evidence="8">The sequence shown here is derived from an EMBL/GenBank/DDBJ whole genome shotgun (WGS) entry which is preliminary data.</text>
</comment>
<keyword evidence="2" id="KW-0813">Transport</keyword>
<feature type="transmembrane region" description="Helical" evidence="6">
    <location>
        <begin position="299"/>
        <end position="319"/>
    </location>
</feature>
<evidence type="ECO:0000313" key="9">
    <source>
        <dbReference type="Proteomes" id="UP001527882"/>
    </source>
</evidence>
<dbReference type="InterPro" id="IPR052524">
    <property type="entry name" value="MFS_Cyanate_Porter"/>
</dbReference>
<evidence type="ECO:0000256" key="2">
    <source>
        <dbReference type="ARBA" id="ARBA00022448"/>
    </source>
</evidence>
<dbReference type="SUPFAM" id="SSF103473">
    <property type="entry name" value="MFS general substrate transporter"/>
    <property type="match status" value="1"/>
</dbReference>
<accession>A0ABT4QHF4</accession>
<dbReference type="EMBL" id="JAQAGZ010000022">
    <property type="protein sequence ID" value="MCZ8516287.1"/>
    <property type="molecule type" value="Genomic_DNA"/>
</dbReference>
<feature type="transmembrane region" description="Helical" evidence="6">
    <location>
        <begin position="362"/>
        <end position="383"/>
    </location>
</feature>
<feature type="transmembrane region" description="Helical" evidence="6">
    <location>
        <begin position="41"/>
        <end position="63"/>
    </location>
</feature>
<feature type="transmembrane region" description="Helical" evidence="6">
    <location>
        <begin position="98"/>
        <end position="121"/>
    </location>
</feature>
<feature type="domain" description="Major facilitator superfamily (MFS) profile" evidence="7">
    <location>
        <begin position="5"/>
        <end position="388"/>
    </location>
</feature>
<evidence type="ECO:0000256" key="1">
    <source>
        <dbReference type="ARBA" id="ARBA00004651"/>
    </source>
</evidence>
<evidence type="ECO:0000256" key="3">
    <source>
        <dbReference type="ARBA" id="ARBA00022692"/>
    </source>
</evidence>
<evidence type="ECO:0000256" key="6">
    <source>
        <dbReference type="SAM" id="Phobius"/>
    </source>
</evidence>
<dbReference type="Pfam" id="PF07690">
    <property type="entry name" value="MFS_1"/>
    <property type="match status" value="1"/>
</dbReference>
<gene>
    <name evidence="8" type="ORF">O9H85_28620</name>
</gene>
<dbReference type="PROSITE" id="PS50850">
    <property type="entry name" value="MFS"/>
    <property type="match status" value="1"/>
</dbReference>
<organism evidence="8 9">
    <name type="scientific">Paenibacillus gyeongsangnamensis</name>
    <dbReference type="NCBI Taxonomy" id="3388067"/>
    <lineage>
        <taxon>Bacteria</taxon>
        <taxon>Bacillati</taxon>
        <taxon>Bacillota</taxon>
        <taxon>Bacilli</taxon>
        <taxon>Bacillales</taxon>
        <taxon>Paenibacillaceae</taxon>
        <taxon>Paenibacillus</taxon>
    </lineage>
</organism>
<dbReference type="InterPro" id="IPR036259">
    <property type="entry name" value="MFS_trans_sf"/>
</dbReference>
<keyword evidence="3 6" id="KW-0812">Transmembrane</keyword>
<keyword evidence="5 6" id="KW-0472">Membrane</keyword>
<evidence type="ECO:0000259" key="7">
    <source>
        <dbReference type="PROSITE" id="PS50850"/>
    </source>
</evidence>
<feature type="transmembrane region" description="Helical" evidence="6">
    <location>
        <begin position="133"/>
        <end position="154"/>
    </location>
</feature>
<dbReference type="RefSeq" id="WP_269884816.1">
    <property type="nucleotide sequence ID" value="NZ_JAQAGZ010000022.1"/>
</dbReference>
<dbReference type="Gene3D" id="1.20.1250.20">
    <property type="entry name" value="MFS general substrate transporter like domains"/>
    <property type="match status" value="2"/>
</dbReference>
<dbReference type="Proteomes" id="UP001527882">
    <property type="component" value="Unassembled WGS sequence"/>
</dbReference>
<protein>
    <submittedName>
        <fullName evidence="8">MFS transporter</fullName>
    </submittedName>
</protein>
<dbReference type="PANTHER" id="PTHR23523:SF2">
    <property type="entry name" value="2-NITROIMIDAZOLE TRANSPORTER"/>
    <property type="match status" value="1"/>
</dbReference>
<dbReference type="PANTHER" id="PTHR23523">
    <property type="match status" value="1"/>
</dbReference>
<feature type="transmembrane region" description="Helical" evidence="6">
    <location>
        <begin position="340"/>
        <end position="356"/>
    </location>
</feature>